<gene>
    <name evidence="9" type="ORF">ALAG00032_LOCUS3095</name>
</gene>
<dbReference type="PROSITE" id="PS50865">
    <property type="entry name" value="ZF_MYND_2"/>
    <property type="match status" value="1"/>
</dbReference>
<keyword evidence="4" id="KW-0862">Zinc</keyword>
<dbReference type="EMBL" id="HBIJ01004365">
    <property type="protein sequence ID" value="CAE0362354.1"/>
    <property type="molecule type" value="Transcribed_RNA"/>
</dbReference>
<evidence type="ECO:0000256" key="5">
    <source>
        <dbReference type="ARBA" id="ARBA00023043"/>
    </source>
</evidence>
<dbReference type="AlphaFoldDB" id="A0A7S3NI55"/>
<evidence type="ECO:0000259" key="8">
    <source>
        <dbReference type="PROSITE" id="PS50865"/>
    </source>
</evidence>
<dbReference type="PROSITE" id="PS50088">
    <property type="entry name" value="ANK_REPEAT"/>
    <property type="match status" value="1"/>
</dbReference>
<evidence type="ECO:0000256" key="7">
    <source>
        <dbReference type="PROSITE-ProRule" id="PRU00134"/>
    </source>
</evidence>
<dbReference type="PROSITE" id="PS50297">
    <property type="entry name" value="ANK_REP_REGION"/>
    <property type="match status" value="1"/>
</dbReference>
<dbReference type="Pfam" id="PF12796">
    <property type="entry name" value="Ank_2"/>
    <property type="match status" value="1"/>
</dbReference>
<dbReference type="InterPro" id="IPR036770">
    <property type="entry name" value="Ankyrin_rpt-contain_sf"/>
</dbReference>
<evidence type="ECO:0000256" key="2">
    <source>
        <dbReference type="ARBA" id="ARBA00022737"/>
    </source>
</evidence>
<keyword evidence="2" id="KW-0677">Repeat</keyword>
<proteinExistence type="predicted"/>
<feature type="repeat" description="ANK" evidence="6">
    <location>
        <begin position="241"/>
        <end position="273"/>
    </location>
</feature>
<keyword evidence="3 7" id="KW-0863">Zinc-finger</keyword>
<evidence type="ECO:0000313" key="9">
    <source>
        <dbReference type="EMBL" id="CAE0362354.1"/>
    </source>
</evidence>
<keyword evidence="1" id="KW-0479">Metal-binding</keyword>
<reference evidence="9" key="1">
    <citation type="submission" date="2021-01" db="EMBL/GenBank/DDBJ databases">
        <authorList>
            <person name="Corre E."/>
            <person name="Pelletier E."/>
            <person name="Niang G."/>
            <person name="Scheremetjew M."/>
            <person name="Finn R."/>
            <person name="Kale V."/>
            <person name="Holt S."/>
            <person name="Cochrane G."/>
            <person name="Meng A."/>
            <person name="Brown T."/>
            <person name="Cohen L."/>
        </authorList>
    </citation>
    <scope>NUCLEOTIDE SEQUENCE</scope>
    <source>
        <strain evidence="9">CCMP1510</strain>
    </source>
</reference>
<evidence type="ECO:0000256" key="3">
    <source>
        <dbReference type="ARBA" id="ARBA00022771"/>
    </source>
</evidence>
<keyword evidence="5 6" id="KW-0040">ANK repeat</keyword>
<feature type="domain" description="MYND-type" evidence="8">
    <location>
        <begin position="327"/>
        <end position="365"/>
    </location>
</feature>
<dbReference type="Gene3D" id="6.10.140.2220">
    <property type="match status" value="1"/>
</dbReference>
<organism evidence="9">
    <name type="scientific">Aureoumbra lagunensis</name>
    <dbReference type="NCBI Taxonomy" id="44058"/>
    <lineage>
        <taxon>Eukaryota</taxon>
        <taxon>Sar</taxon>
        <taxon>Stramenopiles</taxon>
        <taxon>Ochrophyta</taxon>
        <taxon>Pelagophyceae</taxon>
        <taxon>Pelagomonadales</taxon>
        <taxon>Aureoumbra</taxon>
    </lineage>
</organism>
<dbReference type="Gene3D" id="1.25.40.20">
    <property type="entry name" value="Ankyrin repeat-containing domain"/>
    <property type="match status" value="1"/>
</dbReference>
<dbReference type="SUPFAM" id="SSF144232">
    <property type="entry name" value="HIT/MYND zinc finger-like"/>
    <property type="match status" value="1"/>
</dbReference>
<protein>
    <recommendedName>
        <fullName evidence="8">MYND-type domain-containing protein</fullName>
    </recommendedName>
</protein>
<dbReference type="PANTHER" id="PTHR24134:SF9">
    <property type="entry name" value="ANKYRIN REPEAT AND SOCS BOX PROTEIN 8"/>
    <property type="match status" value="1"/>
</dbReference>
<dbReference type="InterPro" id="IPR002893">
    <property type="entry name" value="Znf_MYND"/>
</dbReference>
<accession>A0A7S3NI55</accession>
<dbReference type="Pfam" id="PF01753">
    <property type="entry name" value="zf-MYND"/>
    <property type="match status" value="1"/>
</dbReference>
<evidence type="ECO:0000256" key="6">
    <source>
        <dbReference type="PROSITE-ProRule" id="PRU00023"/>
    </source>
</evidence>
<dbReference type="InterPro" id="IPR002110">
    <property type="entry name" value="Ankyrin_rpt"/>
</dbReference>
<name>A0A7S3NI55_9STRA</name>
<evidence type="ECO:0000256" key="4">
    <source>
        <dbReference type="ARBA" id="ARBA00022833"/>
    </source>
</evidence>
<dbReference type="GO" id="GO:0008270">
    <property type="term" value="F:zinc ion binding"/>
    <property type="evidence" value="ECO:0007669"/>
    <property type="project" value="UniProtKB-KW"/>
</dbReference>
<dbReference type="PANTHER" id="PTHR24134">
    <property type="entry name" value="ANKYRIN REPEAT-CONTAINING PROTEIN DDB_G0279043"/>
    <property type="match status" value="1"/>
</dbReference>
<evidence type="ECO:0000256" key="1">
    <source>
        <dbReference type="ARBA" id="ARBA00022723"/>
    </source>
</evidence>
<sequence>MMKKQQTKKKTNLDQVDLDALTPQELFMIQLTKTYQRSTQQGDYAPIPDQRPPAHIVEEARAAIAACTDVAYNQQHLYDDGDQSFVRAALPDDPGQRLRDIRVQGMDFCLENIQTTFAKNCFFGGVQFVEGAINKVKSSKRELKKLIEFRELLLRFSPLHLIISGAMCIKAGPNLSRETPGMEWVATCRLLLEHGANPNARDVAGYSLLHHVSNSENDHCLSMCSLLCSEFGADPNIRNRFGTVPLRDIVLQNHVKMAKILLEHGADPSLEDTSERILSMQERASSTNPEREYRPITSATLARANPIMSRLIAQAMLKNAEHIIFYCSNPGCTNRADKVCKGCRRAWYCSIECQRNHYATHKSECTITSASLTRFNITYDGLQSILLRHSRIHSGRATDPGPTKPLKPKSCSVFKFQLPTPVGTQTLDTIDYIVAYDRLSKRYFEIDAIDNHPHFQTLVDLIKQKGVLGGKGYFHVWGCDSITSLQPPTLPSDITSLVPACSPFKSVIDIDIRAMIPPKPW</sequence>
<dbReference type="SUPFAM" id="SSF48403">
    <property type="entry name" value="Ankyrin repeat"/>
    <property type="match status" value="1"/>
</dbReference>